<dbReference type="GO" id="GO:0016757">
    <property type="term" value="F:glycosyltransferase activity"/>
    <property type="evidence" value="ECO:0007669"/>
    <property type="project" value="InterPro"/>
</dbReference>
<comment type="caution">
    <text evidence="2">The sequence shown here is derived from an EMBL/GenBank/DDBJ whole genome shotgun (WGS) entry which is preliminary data.</text>
</comment>
<reference evidence="2 3" key="1">
    <citation type="journal article" date="2016" name="Nat. Commun.">
        <title>Thousands of microbial genomes shed light on interconnected biogeochemical processes in an aquifer system.</title>
        <authorList>
            <person name="Anantharaman K."/>
            <person name="Brown C.T."/>
            <person name="Hug L.A."/>
            <person name="Sharon I."/>
            <person name="Castelle C.J."/>
            <person name="Probst A.J."/>
            <person name="Thomas B.C."/>
            <person name="Singh A."/>
            <person name="Wilkins M.J."/>
            <person name="Karaoz U."/>
            <person name="Brodie E.L."/>
            <person name="Williams K.H."/>
            <person name="Hubbard S.S."/>
            <person name="Banfield J.F."/>
        </authorList>
    </citation>
    <scope>NUCLEOTIDE SEQUENCE [LARGE SCALE GENOMIC DNA]</scope>
</reference>
<dbReference type="InterPro" id="IPR050194">
    <property type="entry name" value="Glycosyltransferase_grp1"/>
</dbReference>
<protein>
    <recommendedName>
        <fullName evidence="1">Glycosyl transferase family 1 domain-containing protein</fullName>
    </recommendedName>
</protein>
<dbReference type="Proteomes" id="UP000177396">
    <property type="component" value="Unassembled WGS sequence"/>
</dbReference>
<evidence type="ECO:0000259" key="1">
    <source>
        <dbReference type="Pfam" id="PF00534"/>
    </source>
</evidence>
<dbReference type="AlphaFoldDB" id="A0A1F5YLF0"/>
<dbReference type="SUPFAM" id="SSF53756">
    <property type="entry name" value="UDP-Glycosyltransferase/glycogen phosphorylase"/>
    <property type="match status" value="1"/>
</dbReference>
<dbReference type="Gene3D" id="3.40.50.2000">
    <property type="entry name" value="Glycogen Phosphorylase B"/>
    <property type="match status" value="1"/>
</dbReference>
<organism evidence="2 3">
    <name type="scientific">Candidatus Gottesmanbacteria bacterium RBG_16_38_7b</name>
    <dbReference type="NCBI Taxonomy" id="1798372"/>
    <lineage>
        <taxon>Bacteria</taxon>
        <taxon>Candidatus Gottesmaniibacteriota</taxon>
    </lineage>
</organism>
<name>A0A1F5YLF0_9BACT</name>
<evidence type="ECO:0000313" key="3">
    <source>
        <dbReference type="Proteomes" id="UP000177396"/>
    </source>
</evidence>
<proteinExistence type="predicted"/>
<dbReference type="PANTHER" id="PTHR45947">
    <property type="entry name" value="SULFOQUINOVOSYL TRANSFERASE SQD2"/>
    <property type="match status" value="1"/>
</dbReference>
<dbReference type="EMBL" id="MFJB01000006">
    <property type="protein sequence ID" value="OGG00924.1"/>
    <property type="molecule type" value="Genomic_DNA"/>
</dbReference>
<dbReference type="InterPro" id="IPR001296">
    <property type="entry name" value="Glyco_trans_1"/>
</dbReference>
<dbReference type="PANTHER" id="PTHR45947:SF3">
    <property type="entry name" value="SULFOQUINOVOSYL TRANSFERASE SQD2"/>
    <property type="match status" value="1"/>
</dbReference>
<evidence type="ECO:0000313" key="2">
    <source>
        <dbReference type="EMBL" id="OGG00924.1"/>
    </source>
</evidence>
<accession>A0A1F5YLF0</accession>
<feature type="domain" description="Glycosyl transferase family 1" evidence="1">
    <location>
        <begin position="214"/>
        <end position="355"/>
    </location>
</feature>
<dbReference type="Pfam" id="PF00534">
    <property type="entry name" value="Glycos_transf_1"/>
    <property type="match status" value="1"/>
</dbReference>
<gene>
    <name evidence="2" type="ORF">A2153_06215</name>
</gene>
<sequence length="382" mass="44737">MNQKKAADYTSLKVALVYDRVVKFGGAERILLALKEIWPSSPLYTAIYDQKSAKWAYHFQIEDSFIRFLPASFRLQEILPLITPYIFEKFSFDDFDIVISITSQDAKCIITKPDTLHICYNLTPTRYLWSGFKEYYRQPSFGLLNPLVRYGMKMVFPSMRRWDIISSRRPDYYLAISQTVKKRITHYYHRKSEVIYPPVDTDAFVLPKSPPLLNYFLIVSRLVSYKRLDYAVSAFKYLPFRLKIIGSGIDEARLKKIAPKNVEFIEGSLTDQKLCWYYQNCLALIFPGMEDFGLTPLEVQSCGRPVIALKEGGATESIIDKATGLFYYNKNEKALIKAIKAFLKNRFDPKICRNNSLRFSKKIFIRKMKQKIYQYYLDYQLL</sequence>